<sequence>MNFLLLQLLGCLSVVLRVQEAATWNSSSTFQVFDSLLAFTTHTKPKVRKAAQHAVCAILKGGGLSPHPAATRTAQFCVRQLETAGHTSSLHVLSLLKETLCTFPRAQLKVDELRDNPAADDTGDALVVSCGMQALHSMLLARPPAEALTPAINGQLVSAMYDYQPPPGDPQPTLAWLTVMQEAHANLARNDVCLCTANLPRLFLAVTQLWLSGRPEVMSGATATLKVVVRDCIGPACAQELLPRNEAALTKVFAAVESSLKYQYHMAWNHVLHILADLFEVMGATYQNLLMPCLRSLAELRDSYKFSHASDVEHAVGRAIRSMGPEIVLQAIPLEITGQEANYEFRRSWLLPVLRENIHGSSLQFYTQHFLPLAMNCR</sequence>
<evidence type="ECO:0000256" key="3">
    <source>
        <dbReference type="SAM" id="SignalP"/>
    </source>
</evidence>
<evidence type="ECO:0000256" key="2">
    <source>
        <dbReference type="ARBA" id="ARBA00023242"/>
    </source>
</evidence>
<dbReference type="PANTHER" id="PTHR48287:SF1">
    <property type="entry name" value="ARM REPEAT SUPERFAMILY PROTEIN"/>
    <property type="match status" value="1"/>
</dbReference>
<dbReference type="SUPFAM" id="SSF48371">
    <property type="entry name" value="ARM repeat"/>
    <property type="match status" value="1"/>
</dbReference>
<protein>
    <recommendedName>
        <fullName evidence="8">RRP12-like protein</fullName>
    </recommendedName>
</protein>
<comment type="subcellular location">
    <subcellularLocation>
        <location evidence="1">Nucleus</location>
    </subcellularLocation>
</comment>
<evidence type="ECO:0000259" key="5">
    <source>
        <dbReference type="Pfam" id="PF25772"/>
    </source>
</evidence>
<feature type="chain" id="PRO_5045947039" description="RRP12-like protein" evidence="3">
    <location>
        <begin position="22"/>
        <end position="378"/>
    </location>
</feature>
<evidence type="ECO:0000256" key="1">
    <source>
        <dbReference type="ARBA" id="ARBA00004123"/>
    </source>
</evidence>
<dbReference type="InterPro" id="IPR052087">
    <property type="entry name" value="RRP12"/>
</dbReference>
<evidence type="ECO:0000313" key="7">
    <source>
        <dbReference type="Proteomes" id="UP001159363"/>
    </source>
</evidence>
<dbReference type="Proteomes" id="UP001159363">
    <property type="component" value="Chromosome 14"/>
</dbReference>
<evidence type="ECO:0008006" key="8">
    <source>
        <dbReference type="Google" id="ProtNLM"/>
    </source>
</evidence>
<dbReference type="Pfam" id="PF08161">
    <property type="entry name" value="RRP12_HEAT"/>
    <property type="match status" value="1"/>
</dbReference>
<evidence type="ECO:0000313" key="6">
    <source>
        <dbReference type="EMBL" id="KAJ8867393.1"/>
    </source>
</evidence>
<comment type="caution">
    <text evidence="6">The sequence shown here is derived from an EMBL/GenBank/DDBJ whole genome shotgun (WGS) entry which is preliminary data.</text>
</comment>
<name>A0ABQ9G5B4_9NEOP</name>
<proteinExistence type="predicted"/>
<keyword evidence="2" id="KW-0539">Nucleus</keyword>
<dbReference type="InterPro" id="IPR012978">
    <property type="entry name" value="HEAT_RRP12"/>
</dbReference>
<dbReference type="Pfam" id="PF25772">
    <property type="entry name" value="HEAT_RRP12_N"/>
    <property type="match status" value="1"/>
</dbReference>
<organism evidence="6 7">
    <name type="scientific">Dryococelus australis</name>
    <dbReference type="NCBI Taxonomy" id="614101"/>
    <lineage>
        <taxon>Eukaryota</taxon>
        <taxon>Metazoa</taxon>
        <taxon>Ecdysozoa</taxon>
        <taxon>Arthropoda</taxon>
        <taxon>Hexapoda</taxon>
        <taxon>Insecta</taxon>
        <taxon>Pterygota</taxon>
        <taxon>Neoptera</taxon>
        <taxon>Polyneoptera</taxon>
        <taxon>Phasmatodea</taxon>
        <taxon>Verophasmatodea</taxon>
        <taxon>Anareolatae</taxon>
        <taxon>Phasmatidae</taxon>
        <taxon>Eurycanthinae</taxon>
        <taxon>Dryococelus</taxon>
    </lineage>
</organism>
<dbReference type="InterPro" id="IPR057860">
    <property type="entry name" value="HEAT_RRP12_N"/>
</dbReference>
<accession>A0ABQ9G5B4</accession>
<reference evidence="6 7" key="1">
    <citation type="submission" date="2023-02" db="EMBL/GenBank/DDBJ databases">
        <title>LHISI_Scaffold_Assembly.</title>
        <authorList>
            <person name="Stuart O.P."/>
            <person name="Cleave R."/>
            <person name="Magrath M.J.L."/>
            <person name="Mikheyev A.S."/>
        </authorList>
    </citation>
    <scope>NUCLEOTIDE SEQUENCE [LARGE SCALE GENOMIC DNA]</scope>
    <source>
        <strain evidence="6">Daus_M_001</strain>
        <tissue evidence="6">Leg muscle</tissue>
    </source>
</reference>
<feature type="domain" description="RRP12 HEAT" evidence="4">
    <location>
        <begin position="212"/>
        <end position="378"/>
    </location>
</feature>
<evidence type="ECO:0000259" key="4">
    <source>
        <dbReference type="Pfam" id="PF08161"/>
    </source>
</evidence>
<feature type="domain" description="RRP12 N-terminal HEAT" evidence="5">
    <location>
        <begin position="7"/>
        <end position="61"/>
    </location>
</feature>
<dbReference type="InterPro" id="IPR016024">
    <property type="entry name" value="ARM-type_fold"/>
</dbReference>
<feature type="signal peptide" evidence="3">
    <location>
        <begin position="1"/>
        <end position="21"/>
    </location>
</feature>
<dbReference type="PANTHER" id="PTHR48287">
    <property type="entry name" value="ARM REPEAT SUPERFAMILY PROTEIN"/>
    <property type="match status" value="1"/>
</dbReference>
<dbReference type="EMBL" id="JARBHB010000015">
    <property type="protein sequence ID" value="KAJ8867393.1"/>
    <property type="molecule type" value="Genomic_DNA"/>
</dbReference>
<keyword evidence="7" id="KW-1185">Reference proteome</keyword>
<gene>
    <name evidence="6" type="ORF">PR048_031194</name>
</gene>
<keyword evidence="3" id="KW-0732">Signal</keyword>